<gene>
    <name evidence="1" type="ORF">SNE40_001779</name>
</gene>
<dbReference type="Proteomes" id="UP001347796">
    <property type="component" value="Unassembled WGS sequence"/>
</dbReference>
<dbReference type="SUPFAM" id="SSF53098">
    <property type="entry name" value="Ribonuclease H-like"/>
    <property type="match status" value="1"/>
</dbReference>
<reference evidence="1 2" key="1">
    <citation type="submission" date="2024-01" db="EMBL/GenBank/DDBJ databases">
        <title>The genome of the rayed Mediterranean limpet Patella caerulea (Linnaeus, 1758).</title>
        <authorList>
            <person name="Anh-Thu Weber A."/>
            <person name="Halstead-Nussloch G."/>
        </authorList>
    </citation>
    <scope>NUCLEOTIDE SEQUENCE [LARGE SCALE GENOMIC DNA]</scope>
    <source>
        <strain evidence="1">AATW-2023a</strain>
        <tissue evidence="1">Whole specimen</tissue>
    </source>
</reference>
<dbReference type="EMBL" id="JAZGQO010000002">
    <property type="protein sequence ID" value="KAK6189785.1"/>
    <property type="molecule type" value="Genomic_DNA"/>
</dbReference>
<accession>A0AAN8Q214</accession>
<keyword evidence="2" id="KW-1185">Reference proteome</keyword>
<dbReference type="PANTHER" id="PTHR46880">
    <property type="entry name" value="RAS-ASSOCIATING DOMAIN-CONTAINING PROTEIN"/>
    <property type="match status" value="1"/>
</dbReference>
<evidence type="ECO:0008006" key="3">
    <source>
        <dbReference type="Google" id="ProtNLM"/>
    </source>
</evidence>
<dbReference type="AlphaFoldDB" id="A0AAN8Q214"/>
<protein>
    <recommendedName>
        <fullName evidence="3">DUF4371 domain-containing protein</fullName>
    </recommendedName>
</protein>
<organism evidence="1 2">
    <name type="scientific">Patella caerulea</name>
    <name type="common">Rayed Mediterranean limpet</name>
    <dbReference type="NCBI Taxonomy" id="87958"/>
    <lineage>
        <taxon>Eukaryota</taxon>
        <taxon>Metazoa</taxon>
        <taxon>Spiralia</taxon>
        <taxon>Lophotrochozoa</taxon>
        <taxon>Mollusca</taxon>
        <taxon>Gastropoda</taxon>
        <taxon>Patellogastropoda</taxon>
        <taxon>Patelloidea</taxon>
        <taxon>Patellidae</taxon>
        <taxon>Patella</taxon>
    </lineage>
</organism>
<comment type="caution">
    <text evidence="1">The sequence shown here is derived from an EMBL/GenBank/DDBJ whole genome shotgun (WGS) entry which is preliminary data.</text>
</comment>
<proteinExistence type="predicted"/>
<evidence type="ECO:0000313" key="1">
    <source>
        <dbReference type="EMBL" id="KAK6189785.1"/>
    </source>
</evidence>
<dbReference type="PANTHER" id="PTHR46880:SF6">
    <property type="entry name" value="U1-TYPE DOMAIN-CONTAINING PROTEIN"/>
    <property type="match status" value="1"/>
</dbReference>
<evidence type="ECO:0000313" key="2">
    <source>
        <dbReference type="Proteomes" id="UP001347796"/>
    </source>
</evidence>
<name>A0AAN8Q214_PATCE</name>
<sequence>MAQAREKNDDNLTAMMRTVLFMAKENIPSTKFNELMQLQKQNGCPSLTGVIYTHSDSFEDMESALVQTTVDELKDKIASSKFVGLIVDETVNVITEKKLILFLRVLNNTAKTETIFLGNYSVHSGTAECIVDKIKEVFIEWGIPLNKVIGLGSDGASVMTGIRNGVGVKLLTDTPFLIHVYCIAHRVALASQDAANLSKKIADYRKTLNRFTNFMNILPHGIILNFPL</sequence>
<dbReference type="InterPro" id="IPR012337">
    <property type="entry name" value="RNaseH-like_sf"/>
</dbReference>